<protein>
    <submittedName>
        <fullName evidence="1">Uncharacterized protein</fullName>
    </submittedName>
</protein>
<proteinExistence type="predicted"/>
<gene>
    <name evidence="1" type="ORF">E6L38_00805</name>
</gene>
<dbReference type="AlphaFoldDB" id="A0A4T0UHG8"/>
<name>A0A4T0UHG8_BIFLI</name>
<evidence type="ECO:0000313" key="2">
    <source>
        <dbReference type="Proteomes" id="UP000306697"/>
    </source>
</evidence>
<evidence type="ECO:0000313" key="1">
    <source>
        <dbReference type="EMBL" id="THJ30651.1"/>
    </source>
</evidence>
<comment type="caution">
    <text evidence="1">The sequence shown here is derived from an EMBL/GenBank/DDBJ whole genome shotgun (WGS) entry which is preliminary data.</text>
</comment>
<reference evidence="1 2" key="1">
    <citation type="submission" date="2019-04" db="EMBL/GenBank/DDBJ databases">
        <title>Genome Announcement To Ensure Probiotic Safety of Bifidobacterium longum subsp infantis UBBI-01.</title>
        <authorList>
            <person name="Sulthana A."/>
            <person name="Lakshmi S.G."/>
            <person name="Madempudi R.S."/>
        </authorList>
    </citation>
    <scope>NUCLEOTIDE SEQUENCE [LARGE SCALE GENOMIC DNA]</scope>
    <source>
        <strain evidence="1 2">UBBI-01</strain>
    </source>
</reference>
<organism evidence="1 2">
    <name type="scientific">Bifidobacterium longum subsp. infantis</name>
    <dbReference type="NCBI Taxonomy" id="1682"/>
    <lineage>
        <taxon>Bacteria</taxon>
        <taxon>Bacillati</taxon>
        <taxon>Actinomycetota</taxon>
        <taxon>Actinomycetes</taxon>
        <taxon>Bifidobacteriales</taxon>
        <taxon>Bifidobacteriaceae</taxon>
        <taxon>Bifidobacterium</taxon>
    </lineage>
</organism>
<accession>A0A4T0UHG8</accession>
<sequence>MLLTLVYGVDCGKRGPRNRRCGHALLTHRRPCLGPRIAQLPRDLPIHGVKMFVFSYVYP</sequence>
<dbReference type="EMBL" id="SSWL01000001">
    <property type="protein sequence ID" value="THJ30651.1"/>
    <property type="molecule type" value="Genomic_DNA"/>
</dbReference>
<dbReference type="Proteomes" id="UP000306697">
    <property type="component" value="Unassembled WGS sequence"/>
</dbReference>